<evidence type="ECO:0000313" key="3">
    <source>
        <dbReference type="Proteomes" id="UP000234323"/>
    </source>
</evidence>
<sequence>MSKYRHGCGVHFYKKYQEKTVFIRNNDGKLLPAGRLQGKNNHANLIYLRWKNRETKIVASLRTGVSYNSRYCTRNAFQKIKAKHTNMYNKELSNFQINLSPNPRTAKKQKKRFERPCRRVLSSENIKPGGTSNHATKLAAARKNKFLFLNSQTLRIGLRHLKFNKIGSLSSQQDYPFNIPYYNHVNTRQRPEDSPVPVIPIKNKCPEIVQKLSGKFV</sequence>
<name>A0A2I1HW32_9GLOM</name>
<comment type="caution">
    <text evidence="2">The sequence shown here is derived from an EMBL/GenBank/DDBJ whole genome shotgun (WGS) entry which is preliminary data.</text>
</comment>
<dbReference type="InterPro" id="IPR058524">
    <property type="entry name" value="DUF8211"/>
</dbReference>
<evidence type="ECO:0000259" key="1">
    <source>
        <dbReference type="Pfam" id="PF26638"/>
    </source>
</evidence>
<dbReference type="VEuPathDB" id="FungiDB:RhiirA1_474994"/>
<evidence type="ECO:0000313" key="2">
    <source>
        <dbReference type="EMBL" id="PKY63101.1"/>
    </source>
</evidence>
<dbReference type="Proteomes" id="UP000234323">
    <property type="component" value="Unassembled WGS sequence"/>
</dbReference>
<dbReference type="AlphaFoldDB" id="A0A2I1HW32"/>
<proteinExistence type="predicted"/>
<feature type="domain" description="DUF8211" evidence="1">
    <location>
        <begin position="42"/>
        <end position="179"/>
    </location>
</feature>
<dbReference type="VEuPathDB" id="FungiDB:FUN_020838"/>
<keyword evidence="3" id="KW-1185">Reference proteome</keyword>
<dbReference type="Pfam" id="PF26638">
    <property type="entry name" value="DUF8211"/>
    <property type="match status" value="1"/>
</dbReference>
<dbReference type="VEuPathDB" id="FungiDB:RhiirFUN_026842"/>
<dbReference type="EMBL" id="LLXI01008992">
    <property type="protein sequence ID" value="PKY63101.1"/>
    <property type="molecule type" value="Genomic_DNA"/>
</dbReference>
<accession>A0A2I1HW32</accession>
<protein>
    <recommendedName>
        <fullName evidence="1">DUF8211 domain-containing protein</fullName>
    </recommendedName>
</protein>
<organism evidence="2 3">
    <name type="scientific">Rhizophagus irregularis</name>
    <dbReference type="NCBI Taxonomy" id="588596"/>
    <lineage>
        <taxon>Eukaryota</taxon>
        <taxon>Fungi</taxon>
        <taxon>Fungi incertae sedis</taxon>
        <taxon>Mucoromycota</taxon>
        <taxon>Glomeromycotina</taxon>
        <taxon>Glomeromycetes</taxon>
        <taxon>Glomerales</taxon>
        <taxon>Glomeraceae</taxon>
        <taxon>Rhizophagus</taxon>
    </lineage>
</organism>
<reference evidence="2 3" key="1">
    <citation type="submission" date="2015-10" db="EMBL/GenBank/DDBJ databases">
        <title>Genome analyses suggest a sexual origin of heterokaryosis in a supposedly ancient asexual fungus.</title>
        <authorList>
            <person name="Ropars J."/>
            <person name="Sedzielewska K."/>
            <person name="Noel J."/>
            <person name="Charron P."/>
            <person name="Farinelli L."/>
            <person name="Marton T."/>
            <person name="Kruger M."/>
            <person name="Pelin A."/>
            <person name="Brachmann A."/>
            <person name="Corradi N."/>
        </authorList>
    </citation>
    <scope>NUCLEOTIDE SEQUENCE [LARGE SCALE GENOMIC DNA]</scope>
    <source>
        <strain evidence="2 3">A4</strain>
    </source>
</reference>
<gene>
    <name evidence="2" type="ORF">RhiirA4_490981</name>
</gene>